<dbReference type="InterPro" id="IPR009057">
    <property type="entry name" value="Homeodomain-like_sf"/>
</dbReference>
<dbReference type="SUPFAM" id="SSF46689">
    <property type="entry name" value="Homeodomain-like"/>
    <property type="match status" value="1"/>
</dbReference>
<dbReference type="InterPro" id="IPR001647">
    <property type="entry name" value="HTH_TetR"/>
</dbReference>
<accession>A0A1E5LI53</accession>
<evidence type="ECO:0000256" key="3">
    <source>
        <dbReference type="PROSITE-ProRule" id="PRU00335"/>
    </source>
</evidence>
<keyword evidence="6" id="KW-1185">Reference proteome</keyword>
<comment type="caution">
    <text evidence="5">The sequence shown here is derived from an EMBL/GenBank/DDBJ whole genome shotgun (WGS) entry which is preliminary data.</text>
</comment>
<dbReference type="Pfam" id="PF00440">
    <property type="entry name" value="TetR_N"/>
    <property type="match status" value="1"/>
</dbReference>
<feature type="DNA-binding region" description="H-T-H motif" evidence="3">
    <location>
        <begin position="33"/>
        <end position="52"/>
    </location>
</feature>
<dbReference type="AlphaFoldDB" id="A0A1E5LI53"/>
<evidence type="ECO:0000256" key="2">
    <source>
        <dbReference type="ARBA" id="ARBA00023125"/>
    </source>
</evidence>
<dbReference type="Proteomes" id="UP000095209">
    <property type="component" value="Unassembled WGS sequence"/>
</dbReference>
<keyword evidence="2 3" id="KW-0238">DNA-binding</keyword>
<dbReference type="PRINTS" id="PR00455">
    <property type="entry name" value="HTHTETR"/>
</dbReference>
<proteinExistence type="predicted"/>
<dbReference type="PROSITE" id="PS50977">
    <property type="entry name" value="HTH_TETR_2"/>
    <property type="match status" value="1"/>
</dbReference>
<evidence type="ECO:0000313" key="6">
    <source>
        <dbReference type="Proteomes" id="UP000095209"/>
    </source>
</evidence>
<organism evidence="5 6">
    <name type="scientific">Bacillus solimangrovi</name>
    <dbReference type="NCBI Taxonomy" id="1305675"/>
    <lineage>
        <taxon>Bacteria</taxon>
        <taxon>Bacillati</taxon>
        <taxon>Bacillota</taxon>
        <taxon>Bacilli</taxon>
        <taxon>Bacillales</taxon>
        <taxon>Bacillaceae</taxon>
        <taxon>Bacillus</taxon>
    </lineage>
</organism>
<evidence type="ECO:0000259" key="4">
    <source>
        <dbReference type="PROSITE" id="PS50977"/>
    </source>
</evidence>
<dbReference type="InterPro" id="IPR050624">
    <property type="entry name" value="HTH-type_Tx_Regulator"/>
</dbReference>
<reference evidence="5 6" key="1">
    <citation type="submission" date="2016-08" db="EMBL/GenBank/DDBJ databases">
        <title>Genome of Bacillus solimangrovi GH2-4.</title>
        <authorList>
            <person name="Lim S."/>
            <person name="Kim B.-C."/>
        </authorList>
    </citation>
    <scope>NUCLEOTIDE SEQUENCE [LARGE SCALE GENOMIC DNA]</scope>
    <source>
        <strain evidence="5 6">GH2-4</strain>
    </source>
</reference>
<protein>
    <recommendedName>
        <fullName evidence="4">HTH tetR-type domain-containing protein</fullName>
    </recommendedName>
</protein>
<feature type="domain" description="HTH tetR-type" evidence="4">
    <location>
        <begin position="10"/>
        <end position="70"/>
    </location>
</feature>
<keyword evidence="1" id="KW-0678">Repressor</keyword>
<dbReference type="EMBL" id="MJEH01000009">
    <property type="protein sequence ID" value="OEH93769.1"/>
    <property type="molecule type" value="Genomic_DNA"/>
</dbReference>
<dbReference type="GO" id="GO:0003677">
    <property type="term" value="F:DNA binding"/>
    <property type="evidence" value="ECO:0007669"/>
    <property type="project" value="UniProtKB-UniRule"/>
</dbReference>
<sequence>MLEQKKHNKQHTKQKILDASTKLISEKGYNSTTLQQIANEAQVSEMTVIRHFQTKENILLESLKMINPNSPYVEQFIATKATFNLDNDLQKIVEIIQDSLIKNKPYIITLIREKEFSDKIDKILPVDLLNVLTDYFTIMKEKEKIQLQLQPEAIAFNLLSNLIGMLILRIRFDDDIFGVSNEKSIEDFIKIFAQGLKR</sequence>
<evidence type="ECO:0000313" key="5">
    <source>
        <dbReference type="EMBL" id="OEH93769.1"/>
    </source>
</evidence>
<dbReference type="PANTHER" id="PTHR43479:SF11">
    <property type="entry name" value="ACREF_ENVCD OPERON REPRESSOR-RELATED"/>
    <property type="match status" value="1"/>
</dbReference>
<dbReference type="Gene3D" id="1.10.357.10">
    <property type="entry name" value="Tetracycline Repressor, domain 2"/>
    <property type="match status" value="1"/>
</dbReference>
<name>A0A1E5LI53_9BACI</name>
<evidence type="ECO:0000256" key="1">
    <source>
        <dbReference type="ARBA" id="ARBA00022491"/>
    </source>
</evidence>
<gene>
    <name evidence="5" type="ORF">BFG57_11335</name>
</gene>
<dbReference type="PANTHER" id="PTHR43479">
    <property type="entry name" value="ACREF/ENVCD OPERON REPRESSOR-RELATED"/>
    <property type="match status" value="1"/>
</dbReference>